<protein>
    <submittedName>
        <fullName evidence="3">4-hydroxybenzoate 3-monooxygenase</fullName>
    </submittedName>
</protein>
<evidence type="ECO:0000256" key="1">
    <source>
        <dbReference type="ARBA" id="ARBA00023002"/>
    </source>
</evidence>
<dbReference type="GO" id="GO:0071949">
    <property type="term" value="F:FAD binding"/>
    <property type="evidence" value="ECO:0007669"/>
    <property type="project" value="InterPro"/>
</dbReference>
<organism evidence="3 4">
    <name type="scientific">Bradyrhizobium betae</name>
    <dbReference type="NCBI Taxonomy" id="244734"/>
    <lineage>
        <taxon>Bacteria</taxon>
        <taxon>Pseudomonadati</taxon>
        <taxon>Pseudomonadota</taxon>
        <taxon>Alphaproteobacteria</taxon>
        <taxon>Hyphomicrobiales</taxon>
        <taxon>Nitrobacteraceae</taxon>
        <taxon>Bradyrhizobium</taxon>
    </lineage>
</organism>
<dbReference type="RefSeq" id="WP_024585203.1">
    <property type="nucleotide sequence ID" value="NZ_JANTYR010000011.1"/>
</dbReference>
<dbReference type="InterPro" id="IPR050631">
    <property type="entry name" value="PheA/TfdB_FAD_monoxygenase"/>
</dbReference>
<dbReference type="PRINTS" id="PR00420">
    <property type="entry name" value="RNGMNOXGNASE"/>
</dbReference>
<dbReference type="PANTHER" id="PTHR43476:SF5">
    <property type="entry name" value="FAD-DEPENDENT MONOOXYGENASE"/>
    <property type="match status" value="1"/>
</dbReference>
<dbReference type="InterPro" id="IPR036188">
    <property type="entry name" value="FAD/NAD-bd_sf"/>
</dbReference>
<feature type="domain" description="FAD-binding" evidence="2">
    <location>
        <begin position="2"/>
        <end position="343"/>
    </location>
</feature>
<keyword evidence="1" id="KW-0560">Oxidoreductase</keyword>
<dbReference type="InterPro" id="IPR002938">
    <property type="entry name" value="FAD-bd"/>
</dbReference>
<dbReference type="Gene3D" id="3.30.9.10">
    <property type="entry name" value="D-Amino Acid Oxidase, subunit A, domain 2"/>
    <property type="match status" value="1"/>
</dbReference>
<accession>A0A5P6PJY7</accession>
<dbReference type="GO" id="GO:0004497">
    <property type="term" value="F:monooxygenase activity"/>
    <property type="evidence" value="ECO:0007669"/>
    <property type="project" value="UniProtKB-KW"/>
</dbReference>
<keyword evidence="3" id="KW-0503">Monooxygenase</keyword>
<evidence type="ECO:0000313" key="3">
    <source>
        <dbReference type="EMBL" id="QFI77663.1"/>
    </source>
</evidence>
<dbReference type="NCBIfam" id="NF006091">
    <property type="entry name" value="PRK08243.1"/>
    <property type="match status" value="1"/>
</dbReference>
<evidence type="ECO:0000259" key="2">
    <source>
        <dbReference type="Pfam" id="PF01494"/>
    </source>
</evidence>
<dbReference type="Proteomes" id="UP000325641">
    <property type="component" value="Plasmid pBbPL7HG1"/>
</dbReference>
<dbReference type="Gene3D" id="3.50.50.60">
    <property type="entry name" value="FAD/NAD(P)-binding domain"/>
    <property type="match status" value="1"/>
</dbReference>
<evidence type="ECO:0000313" key="4">
    <source>
        <dbReference type="Proteomes" id="UP000325641"/>
    </source>
</evidence>
<sequence>MRTQVGIIGAGPAGLLLAYMLRRAGIDSVILEKRSRSYILGRVRAGVMEQATRDLLIELGLGDRLCRDGLLHKGFEIRFANERRRIDLSELTGGKVITVYGQQEVVKDLLAALEQENYPLHFEIDDVHLEGIDEGAPCIRGRGAEGPIEISCDFIAGCDGFYGVSRPSIPDGVLSVLSREYPFAWLSILAEAPSASHELIYAHHQRGGAIYSMRNKRLSRHNLQCDPDGAAKSWPADKIWDELEVRLNADNSERLPRGPILDRVITRMRSFVVEPMQYGSLFLAGDAAHIVPPTGAKGMNLAVADIKCLAAGFIEHYRAGRRDKLNAYSTICLARIWRVQRFSWWMTSMFHRFPDQDTFTAHMQIAELDHATGSQAAAASLAENYVGLPHSC</sequence>
<keyword evidence="3" id="KW-0614">Plasmid</keyword>
<reference evidence="4" key="1">
    <citation type="submission" date="2019-10" db="EMBL/GenBank/DDBJ databases">
        <title>Complete Genome Sequence of Bradyrhizobium betae type strain PL7HG1T.</title>
        <authorList>
            <person name="Bromfield E.S.P."/>
            <person name="Cloutier S."/>
        </authorList>
    </citation>
    <scope>NUCLEOTIDE SEQUENCE [LARGE SCALE GENOMIC DNA]</scope>
    <source>
        <strain evidence="4">PL7HG1</strain>
        <plasmid evidence="4">pbbpl7hg1</plasmid>
    </source>
</reference>
<dbReference type="SUPFAM" id="SSF51905">
    <property type="entry name" value="FAD/NAD(P)-binding domain"/>
    <property type="match status" value="1"/>
</dbReference>
<gene>
    <name evidence="3" type="ORF">F8237_35200</name>
</gene>
<dbReference type="OrthoDB" id="9791689at2"/>
<dbReference type="AlphaFoldDB" id="A0A5P6PJY7"/>
<name>A0A5P6PJY7_9BRAD</name>
<dbReference type="SUPFAM" id="SSF54373">
    <property type="entry name" value="FAD-linked reductases, C-terminal domain"/>
    <property type="match status" value="1"/>
</dbReference>
<dbReference type="PANTHER" id="PTHR43476">
    <property type="entry name" value="3-(3-HYDROXY-PHENYL)PROPIONATE/3-HYDROXYCINNAMIC ACID HYDROXYLASE"/>
    <property type="match status" value="1"/>
</dbReference>
<proteinExistence type="predicted"/>
<geneLocation type="plasmid" evidence="4">
    <name>pbbpl7hg1</name>
</geneLocation>
<dbReference type="EMBL" id="CP044544">
    <property type="protein sequence ID" value="QFI77663.1"/>
    <property type="molecule type" value="Genomic_DNA"/>
</dbReference>
<dbReference type="Pfam" id="PF01494">
    <property type="entry name" value="FAD_binding_3"/>
    <property type="match status" value="1"/>
</dbReference>
<dbReference type="KEGG" id="bbet:F8237_35200"/>